<accession>A0ABY8EGK6</accession>
<proteinExistence type="predicted"/>
<gene>
    <name evidence="1" type="ORF">P4S50_02635</name>
</gene>
<evidence type="ECO:0000313" key="1">
    <source>
        <dbReference type="EMBL" id="WFD10990.1"/>
    </source>
</evidence>
<evidence type="ECO:0000313" key="2">
    <source>
        <dbReference type="Proteomes" id="UP001222800"/>
    </source>
</evidence>
<dbReference type="RefSeq" id="WP_277732954.1">
    <property type="nucleotide sequence ID" value="NZ_CP120733.1"/>
</dbReference>
<keyword evidence="2" id="KW-1185">Reference proteome</keyword>
<sequence>MIFEKLWEKYISKIDFEKYKNELVNYKNILFEYINKRLIKFREISLNGNIIGDRAVSIKLYHELKYKNNILFEQGRDYLLYTIKDKGLNDWNYNIFSIKYNLNIDNKIADCITIVFNKNNNLDIESILNLSQKFLPHDSIAISSINKEYIKFDLNDKGEKIKYNIKYESKKLRKNTGKSEISLEIYKIVEPLLYSDEVREQFIRVKISN</sequence>
<dbReference type="Proteomes" id="UP001222800">
    <property type="component" value="Chromosome"/>
</dbReference>
<dbReference type="EMBL" id="CP120733">
    <property type="protein sequence ID" value="WFD10990.1"/>
    <property type="molecule type" value="Genomic_DNA"/>
</dbReference>
<name>A0ABY8EGK6_9FIRM</name>
<organism evidence="1 2">
    <name type="scientific">Tepidibacter hydrothermalis</name>
    <dbReference type="NCBI Taxonomy" id="3036126"/>
    <lineage>
        <taxon>Bacteria</taxon>
        <taxon>Bacillati</taxon>
        <taxon>Bacillota</taxon>
        <taxon>Clostridia</taxon>
        <taxon>Peptostreptococcales</taxon>
        <taxon>Peptostreptococcaceae</taxon>
        <taxon>Tepidibacter</taxon>
    </lineage>
</organism>
<protein>
    <submittedName>
        <fullName evidence="1">Uncharacterized protein</fullName>
    </submittedName>
</protein>
<reference evidence="1 2" key="1">
    <citation type="submission" date="2023-03" db="EMBL/GenBank/DDBJ databases">
        <title>Complete genome sequence of Tepidibacter sp. SWIR-1, isolated from a deep-sea hydrothermal vent.</title>
        <authorList>
            <person name="Li X."/>
        </authorList>
    </citation>
    <scope>NUCLEOTIDE SEQUENCE [LARGE SCALE GENOMIC DNA]</scope>
    <source>
        <strain evidence="1 2">SWIR-1</strain>
    </source>
</reference>